<evidence type="ECO:0000313" key="1">
    <source>
        <dbReference type="EMBL" id="DAG05235.1"/>
    </source>
</evidence>
<name>A0A8S5VF56_9VIRU</name>
<accession>A0A8S5VF56</accession>
<organism evidence="1">
    <name type="scientific">Microviridae sp. ctMqy3</name>
    <dbReference type="NCBI Taxonomy" id="2824995"/>
    <lineage>
        <taxon>Viruses</taxon>
        <taxon>Monodnaviria</taxon>
        <taxon>Sangervirae</taxon>
        <taxon>Phixviricota</taxon>
        <taxon>Malgrandaviricetes</taxon>
        <taxon>Petitvirales</taxon>
        <taxon>Microviridae</taxon>
    </lineage>
</organism>
<reference evidence="1" key="1">
    <citation type="journal article" date="2021" name="Proc. Natl. Acad. Sci. U.S.A.">
        <title>A Catalog of Tens of Thousands of Viruses from Human Metagenomes Reveals Hidden Associations with Chronic Diseases.</title>
        <authorList>
            <person name="Tisza M.J."/>
            <person name="Buck C.B."/>
        </authorList>
    </citation>
    <scope>NUCLEOTIDE SEQUENCE</scope>
    <source>
        <strain evidence="1">CtMqy3</strain>
    </source>
</reference>
<proteinExistence type="predicted"/>
<dbReference type="EMBL" id="BK016253">
    <property type="protein sequence ID" value="DAG05235.1"/>
    <property type="molecule type" value="Genomic_DNA"/>
</dbReference>
<protein>
    <submittedName>
        <fullName evidence="1">Uncharacterized protein</fullName>
    </submittedName>
</protein>
<sequence>MGIEVLLDYYMPTDTTRAAKSARGLNNVFISA</sequence>